<dbReference type="RefSeq" id="WP_234866043.1">
    <property type="nucleotide sequence ID" value="NZ_JAKEVY010000002.1"/>
</dbReference>
<reference evidence="2 3" key="1">
    <citation type="submission" date="2022-01" db="EMBL/GenBank/DDBJ databases">
        <title>Flavihumibacter sp. nov., isolated from sediment of a river.</title>
        <authorList>
            <person name="Liu H."/>
        </authorList>
    </citation>
    <scope>NUCLEOTIDE SEQUENCE [LARGE SCALE GENOMIC DNA]</scope>
    <source>
        <strain evidence="2 3">RY-1</strain>
    </source>
</reference>
<feature type="domain" description="Cyclic nucleotide-binding" evidence="1">
    <location>
        <begin position="50"/>
        <end position="119"/>
    </location>
</feature>
<dbReference type="PROSITE" id="PS50042">
    <property type="entry name" value="CNMP_BINDING_3"/>
    <property type="match status" value="1"/>
</dbReference>
<dbReference type="InterPro" id="IPR018490">
    <property type="entry name" value="cNMP-bd_dom_sf"/>
</dbReference>
<dbReference type="Gene3D" id="2.60.120.10">
    <property type="entry name" value="Jelly Rolls"/>
    <property type="match status" value="1"/>
</dbReference>
<accession>A0ABS9BHB5</accession>
<proteinExistence type="predicted"/>
<comment type="caution">
    <text evidence="2">The sequence shown here is derived from an EMBL/GenBank/DDBJ whole genome shotgun (WGS) entry which is preliminary data.</text>
</comment>
<dbReference type="SUPFAM" id="SSF51206">
    <property type="entry name" value="cAMP-binding domain-like"/>
    <property type="match status" value="1"/>
</dbReference>
<dbReference type="Pfam" id="PF00027">
    <property type="entry name" value="cNMP_binding"/>
    <property type="match status" value="1"/>
</dbReference>
<evidence type="ECO:0000259" key="1">
    <source>
        <dbReference type="PROSITE" id="PS50042"/>
    </source>
</evidence>
<dbReference type="EMBL" id="JAKEVY010000002">
    <property type="protein sequence ID" value="MCF1715093.1"/>
    <property type="molecule type" value="Genomic_DNA"/>
</dbReference>
<evidence type="ECO:0000313" key="2">
    <source>
        <dbReference type="EMBL" id="MCF1715093.1"/>
    </source>
</evidence>
<dbReference type="InterPro" id="IPR014710">
    <property type="entry name" value="RmlC-like_jellyroll"/>
</dbReference>
<name>A0ABS9BHB5_9BACT</name>
<gene>
    <name evidence="2" type="ORF">L0U88_10695</name>
</gene>
<dbReference type="CDD" id="cd00038">
    <property type="entry name" value="CAP_ED"/>
    <property type="match status" value="1"/>
</dbReference>
<organism evidence="2 3">
    <name type="scientific">Flavihumibacter fluminis</name>
    <dbReference type="NCBI Taxonomy" id="2909236"/>
    <lineage>
        <taxon>Bacteria</taxon>
        <taxon>Pseudomonadati</taxon>
        <taxon>Bacteroidota</taxon>
        <taxon>Chitinophagia</taxon>
        <taxon>Chitinophagales</taxon>
        <taxon>Chitinophagaceae</taxon>
        <taxon>Flavihumibacter</taxon>
    </lineage>
</organism>
<protein>
    <submittedName>
        <fullName evidence="2">Crp/Fnr family transcriptional regulator</fullName>
    </submittedName>
</protein>
<sequence>MSSCLSPILKKSLAFQLGLPMDRLEEFLGICVFEKLGKNQLVYPGNRCFDRLYFIVDGAVRTFYHTDMDEEISYLLQVNGDFFGDYESFITGQKSRFTIQVMVDSEFFYFTKSSLLTLVNREAFWLEFKSRIADLAFLDAKERINELLFYNPEKRYLNLLTKNPEIVQKIPQKYLSSYLGITPQSLSRIRKRLAAGC</sequence>
<dbReference type="Proteomes" id="UP001200145">
    <property type="component" value="Unassembled WGS sequence"/>
</dbReference>
<dbReference type="InterPro" id="IPR000595">
    <property type="entry name" value="cNMP-bd_dom"/>
</dbReference>
<keyword evidence="3" id="KW-1185">Reference proteome</keyword>
<evidence type="ECO:0000313" key="3">
    <source>
        <dbReference type="Proteomes" id="UP001200145"/>
    </source>
</evidence>